<reference evidence="1 2" key="1">
    <citation type="journal article" date="2024" name="Microbiology">
        <title>Methylomarinum rosea sp. nov., a novel halophilic methanotrophic bacterium from the hypersaline Lake Elton.</title>
        <authorList>
            <person name="Suleimanov R.Z."/>
            <person name="Oshkin I.Y."/>
            <person name="Danilova O.V."/>
            <person name="Suzina N.E."/>
            <person name="Dedysh S.N."/>
        </authorList>
    </citation>
    <scope>NUCLEOTIDE SEQUENCE [LARGE SCALE GENOMIC DNA]</scope>
    <source>
        <strain evidence="1 2">Ch1-1</strain>
    </source>
</reference>
<organism evidence="1 2">
    <name type="scientific">Methylomarinum roseum</name>
    <dbReference type="NCBI Taxonomy" id="3067653"/>
    <lineage>
        <taxon>Bacteria</taxon>
        <taxon>Pseudomonadati</taxon>
        <taxon>Pseudomonadota</taxon>
        <taxon>Gammaproteobacteria</taxon>
        <taxon>Methylococcales</taxon>
        <taxon>Methylococcaceae</taxon>
        <taxon>Methylomarinum</taxon>
    </lineage>
</organism>
<dbReference type="Proteomes" id="UP001225378">
    <property type="component" value="Chromosome"/>
</dbReference>
<evidence type="ECO:0000313" key="1">
    <source>
        <dbReference type="EMBL" id="XBS22202.1"/>
    </source>
</evidence>
<evidence type="ECO:0000313" key="2">
    <source>
        <dbReference type="Proteomes" id="UP001225378"/>
    </source>
</evidence>
<sequence length="111" mass="12237">MRLVFSIILNFILGGLLLYVALQGCAEVANGRIGVLSQDIRVGLFGSNKVLFTLPKGLVVRDASATGAGWFEANRFRIVVTSDNPELVDYRFKVEPLSDQHTEYYSAEVAK</sequence>
<protein>
    <submittedName>
        <fullName evidence="1">Uncharacterized protein</fullName>
    </submittedName>
</protein>
<dbReference type="RefSeq" id="WP_349432641.1">
    <property type="nucleotide sequence ID" value="NZ_CP157743.1"/>
</dbReference>
<keyword evidence="2" id="KW-1185">Reference proteome</keyword>
<gene>
    <name evidence="1" type="ORF">Q9L42_008765</name>
</gene>
<name>A0AAU7NZ90_9GAMM</name>
<dbReference type="PROSITE" id="PS51257">
    <property type="entry name" value="PROKAR_LIPOPROTEIN"/>
    <property type="match status" value="1"/>
</dbReference>
<dbReference type="KEGG" id="mech:Q9L42_008765"/>
<proteinExistence type="predicted"/>
<accession>A0AAU7NZ90</accession>
<dbReference type="AlphaFoldDB" id="A0AAU7NZ90"/>
<dbReference type="EMBL" id="CP157743">
    <property type="protein sequence ID" value="XBS22202.1"/>
    <property type="molecule type" value="Genomic_DNA"/>
</dbReference>